<dbReference type="SMART" id="SM00256">
    <property type="entry name" value="FBOX"/>
    <property type="match status" value="1"/>
</dbReference>
<dbReference type="InterPro" id="IPR036047">
    <property type="entry name" value="F-box-like_dom_sf"/>
</dbReference>
<organism evidence="2 3">
    <name type="scientific">Chaetomidium leptoderma</name>
    <dbReference type="NCBI Taxonomy" id="669021"/>
    <lineage>
        <taxon>Eukaryota</taxon>
        <taxon>Fungi</taxon>
        <taxon>Dikarya</taxon>
        <taxon>Ascomycota</taxon>
        <taxon>Pezizomycotina</taxon>
        <taxon>Sordariomycetes</taxon>
        <taxon>Sordariomycetidae</taxon>
        <taxon>Sordariales</taxon>
        <taxon>Chaetomiaceae</taxon>
        <taxon>Chaetomidium</taxon>
    </lineage>
</organism>
<protein>
    <recommendedName>
        <fullName evidence="1">F-box domain-containing protein</fullName>
    </recommendedName>
</protein>
<dbReference type="SUPFAM" id="SSF81383">
    <property type="entry name" value="F-box domain"/>
    <property type="match status" value="1"/>
</dbReference>
<proteinExistence type="predicted"/>
<dbReference type="AlphaFoldDB" id="A0AAN6VEV7"/>
<reference evidence="2" key="2">
    <citation type="submission" date="2023-05" db="EMBL/GenBank/DDBJ databases">
        <authorList>
            <consortium name="Lawrence Berkeley National Laboratory"/>
            <person name="Steindorff A."/>
            <person name="Hensen N."/>
            <person name="Bonometti L."/>
            <person name="Westerberg I."/>
            <person name="Brannstrom I.O."/>
            <person name="Guillou S."/>
            <person name="Cros-Aarteil S."/>
            <person name="Calhoun S."/>
            <person name="Haridas S."/>
            <person name="Kuo A."/>
            <person name="Mondo S."/>
            <person name="Pangilinan J."/>
            <person name="Riley R."/>
            <person name="Labutti K."/>
            <person name="Andreopoulos B."/>
            <person name="Lipzen A."/>
            <person name="Chen C."/>
            <person name="Yanf M."/>
            <person name="Daum C."/>
            <person name="Ng V."/>
            <person name="Clum A."/>
            <person name="Ohm R."/>
            <person name="Martin F."/>
            <person name="Silar P."/>
            <person name="Natvig D."/>
            <person name="Lalanne C."/>
            <person name="Gautier V."/>
            <person name="Ament-Velasquez S.L."/>
            <person name="Kruys A."/>
            <person name="Hutchinson M.I."/>
            <person name="Powell A.J."/>
            <person name="Barry K."/>
            <person name="Miller A.N."/>
            <person name="Grigoriev I.V."/>
            <person name="Debuchy R."/>
            <person name="Gladieux P."/>
            <person name="Thoren M.H."/>
            <person name="Johannesson H."/>
        </authorList>
    </citation>
    <scope>NUCLEOTIDE SEQUENCE</scope>
    <source>
        <strain evidence="2">CBS 538.74</strain>
    </source>
</reference>
<reference evidence="2" key="1">
    <citation type="journal article" date="2023" name="Mol. Phylogenet. Evol.">
        <title>Genome-scale phylogeny and comparative genomics of the fungal order Sordariales.</title>
        <authorList>
            <person name="Hensen N."/>
            <person name="Bonometti L."/>
            <person name="Westerberg I."/>
            <person name="Brannstrom I.O."/>
            <person name="Guillou S."/>
            <person name="Cros-Aarteil S."/>
            <person name="Calhoun S."/>
            <person name="Haridas S."/>
            <person name="Kuo A."/>
            <person name="Mondo S."/>
            <person name="Pangilinan J."/>
            <person name="Riley R."/>
            <person name="LaButti K."/>
            <person name="Andreopoulos B."/>
            <person name="Lipzen A."/>
            <person name="Chen C."/>
            <person name="Yan M."/>
            <person name="Daum C."/>
            <person name="Ng V."/>
            <person name="Clum A."/>
            <person name="Steindorff A."/>
            <person name="Ohm R.A."/>
            <person name="Martin F."/>
            <person name="Silar P."/>
            <person name="Natvig D.O."/>
            <person name="Lalanne C."/>
            <person name="Gautier V."/>
            <person name="Ament-Velasquez S.L."/>
            <person name="Kruys A."/>
            <person name="Hutchinson M.I."/>
            <person name="Powell A.J."/>
            <person name="Barry K."/>
            <person name="Miller A.N."/>
            <person name="Grigoriev I.V."/>
            <person name="Debuchy R."/>
            <person name="Gladieux P."/>
            <person name="Hiltunen Thoren M."/>
            <person name="Johannesson H."/>
        </authorList>
    </citation>
    <scope>NUCLEOTIDE SEQUENCE</scope>
    <source>
        <strain evidence="2">CBS 538.74</strain>
    </source>
</reference>
<comment type="caution">
    <text evidence="2">The sequence shown here is derived from an EMBL/GenBank/DDBJ whole genome shotgun (WGS) entry which is preliminary data.</text>
</comment>
<name>A0AAN6VEV7_9PEZI</name>
<dbReference type="EMBL" id="MU857121">
    <property type="protein sequence ID" value="KAK4149809.1"/>
    <property type="molecule type" value="Genomic_DNA"/>
</dbReference>
<accession>A0AAN6VEV7</accession>
<sequence length="532" mass="60253">MEATKVPLLGLPPELIEQILRKLPVECIKSLRLVNKHMSVAVLGPCFHAFFARQTTNLAPASLSSLEVLLRNDVFGPRVRHVRVMAETSAIPSAEDTLATKRFRPLESALTNRHGDNFVVQLNRPTTRGTEEKSNTHLARFVSGPGLFSRPVARDVVGLDRQRLWARASHVYRLTMTALAKSGVTVSDLRIYSNTTGCSVPSYDVTIGLPGLLDVGLARSLASVKTLAFSFSTRVDHGWKRMGQVYGSKLAKREKRRQRLQWTTDDDDDEANCNTDDSYWDSDPEYDTRIAAEKGCDIRGRYGDTMPQPLCRVNFPGIALLLQRMPHLETLDLHMYQTLEYEAYGGGSRLHYYAAVFKHVVDGGLHFRQLKNLILRGLCVSADDLLTFMERHPHIKSLELHNVMLTAPVVGRTPWSAVLTKLCRNAVRQGASLSSVFCTDPYGTTNFLRLHETLESEWVERWWLRDCRGALISTTRRVLRDEFEREDVFGEDSMTWGGKKKEWWTPPTSIPRVELYALHEDRYGRTYGGVFS</sequence>
<evidence type="ECO:0000313" key="3">
    <source>
        <dbReference type="Proteomes" id="UP001302745"/>
    </source>
</evidence>
<dbReference type="PROSITE" id="PS50181">
    <property type="entry name" value="FBOX"/>
    <property type="match status" value="1"/>
</dbReference>
<gene>
    <name evidence="2" type="ORF">C8A00DRAFT_46649</name>
</gene>
<keyword evidence="3" id="KW-1185">Reference proteome</keyword>
<evidence type="ECO:0000259" key="1">
    <source>
        <dbReference type="PROSITE" id="PS50181"/>
    </source>
</evidence>
<dbReference type="InterPro" id="IPR001810">
    <property type="entry name" value="F-box_dom"/>
</dbReference>
<dbReference type="Pfam" id="PF00646">
    <property type="entry name" value="F-box"/>
    <property type="match status" value="1"/>
</dbReference>
<dbReference type="Proteomes" id="UP001302745">
    <property type="component" value="Unassembled WGS sequence"/>
</dbReference>
<evidence type="ECO:0000313" key="2">
    <source>
        <dbReference type="EMBL" id="KAK4149809.1"/>
    </source>
</evidence>
<feature type="domain" description="F-box" evidence="1">
    <location>
        <begin position="5"/>
        <end position="54"/>
    </location>
</feature>